<keyword evidence="2" id="KW-1185">Reference proteome</keyword>
<dbReference type="Proteomes" id="UP000078397">
    <property type="component" value="Unassembled WGS sequence"/>
</dbReference>
<comment type="caution">
    <text evidence="1">The sequence shown here is derived from an EMBL/GenBank/DDBJ whole genome shotgun (WGS) entry which is preliminary data.</text>
</comment>
<organism evidence="1 2">
    <name type="scientific">Pochonia chlamydosporia 170</name>
    <dbReference type="NCBI Taxonomy" id="1380566"/>
    <lineage>
        <taxon>Eukaryota</taxon>
        <taxon>Fungi</taxon>
        <taxon>Dikarya</taxon>
        <taxon>Ascomycota</taxon>
        <taxon>Pezizomycotina</taxon>
        <taxon>Sordariomycetes</taxon>
        <taxon>Hypocreomycetidae</taxon>
        <taxon>Hypocreales</taxon>
        <taxon>Clavicipitaceae</taxon>
        <taxon>Pochonia</taxon>
    </lineage>
</organism>
<evidence type="ECO:0000313" key="1">
    <source>
        <dbReference type="EMBL" id="OWT43289.1"/>
    </source>
</evidence>
<dbReference type="AlphaFoldDB" id="A0A219ART2"/>
<gene>
    <name evidence="1" type="ORF">VFPPC_17548</name>
</gene>
<dbReference type="EMBL" id="LSBJ02000002">
    <property type="protein sequence ID" value="OWT43289.1"/>
    <property type="molecule type" value="Genomic_DNA"/>
</dbReference>
<dbReference type="RefSeq" id="XP_022285725.1">
    <property type="nucleotide sequence ID" value="XM_022429248.1"/>
</dbReference>
<dbReference type="GeneID" id="33936499"/>
<name>A0A219ART2_METCM</name>
<dbReference type="KEGG" id="pchm:VFPPC_17548"/>
<evidence type="ECO:0000313" key="2">
    <source>
        <dbReference type="Proteomes" id="UP000078397"/>
    </source>
</evidence>
<protein>
    <submittedName>
        <fullName evidence="1">Uncharacterized protein</fullName>
    </submittedName>
</protein>
<sequence length="113" mass="12277">MYCTYASLRALKFPRGVWRSWDARKTLVTWAELGSGDISVSTSAHGGCLCDDVGFPSTMATGPSTPPLVEERDMIKNLRPKTLLCPLGPVTRCAKWPGRRLSVPALAPSRPCS</sequence>
<accession>A0A219ART2</accession>
<proteinExistence type="predicted"/>
<reference evidence="1 2" key="1">
    <citation type="journal article" date="2016" name="PLoS Pathog.">
        <title>Biosynthesis of antibiotic leucinostatins in bio-control fungus Purpureocillium lilacinum and their inhibition on phytophthora revealed by genome mining.</title>
        <authorList>
            <person name="Wang G."/>
            <person name="Liu Z."/>
            <person name="Lin R."/>
            <person name="Li E."/>
            <person name="Mao Z."/>
            <person name="Ling J."/>
            <person name="Yang Y."/>
            <person name="Yin W.B."/>
            <person name="Xie B."/>
        </authorList>
    </citation>
    <scope>NUCLEOTIDE SEQUENCE [LARGE SCALE GENOMIC DNA]</scope>
    <source>
        <strain evidence="1">170</strain>
    </source>
</reference>